<dbReference type="RefSeq" id="WP_274689082.1">
    <property type="nucleotide sequence ID" value="NZ_JAPMOU010000013.1"/>
</dbReference>
<feature type="region of interest" description="Disordered" evidence="1">
    <location>
        <begin position="34"/>
        <end position="53"/>
    </location>
</feature>
<dbReference type="Proteomes" id="UP001528823">
    <property type="component" value="Unassembled WGS sequence"/>
</dbReference>
<protein>
    <submittedName>
        <fullName evidence="2">Uncharacterized protein</fullName>
    </submittedName>
</protein>
<accession>A0ABT5U8N4</accession>
<sequence>MSKLTPEMTNQIINSLKEIEGKKQKPGEKIELNKDAHKAPTWKISWETSQDKQ</sequence>
<organism evidence="2 3">
    <name type="scientific">Spartinivicinus poritis</name>
    <dbReference type="NCBI Taxonomy" id="2994640"/>
    <lineage>
        <taxon>Bacteria</taxon>
        <taxon>Pseudomonadati</taxon>
        <taxon>Pseudomonadota</taxon>
        <taxon>Gammaproteobacteria</taxon>
        <taxon>Oceanospirillales</taxon>
        <taxon>Zooshikellaceae</taxon>
        <taxon>Spartinivicinus</taxon>
    </lineage>
</organism>
<proteinExistence type="predicted"/>
<evidence type="ECO:0000313" key="2">
    <source>
        <dbReference type="EMBL" id="MDE1462728.1"/>
    </source>
</evidence>
<reference evidence="2 3" key="1">
    <citation type="submission" date="2022-11" db="EMBL/GenBank/DDBJ databases">
        <title>Spartinivicinus poritis sp. nov., isolated from scleractinian coral Porites lutea.</title>
        <authorList>
            <person name="Zhang G."/>
            <person name="Cai L."/>
            <person name="Wei Q."/>
        </authorList>
    </citation>
    <scope>NUCLEOTIDE SEQUENCE [LARGE SCALE GENOMIC DNA]</scope>
    <source>
        <strain evidence="2 3">A2-2</strain>
    </source>
</reference>
<keyword evidence="3" id="KW-1185">Reference proteome</keyword>
<evidence type="ECO:0000313" key="3">
    <source>
        <dbReference type="Proteomes" id="UP001528823"/>
    </source>
</evidence>
<gene>
    <name evidence="2" type="ORF">ORQ98_12195</name>
</gene>
<name>A0ABT5U8N4_9GAMM</name>
<evidence type="ECO:0000256" key="1">
    <source>
        <dbReference type="SAM" id="MobiDB-lite"/>
    </source>
</evidence>
<comment type="caution">
    <text evidence="2">The sequence shown here is derived from an EMBL/GenBank/DDBJ whole genome shotgun (WGS) entry which is preliminary data.</text>
</comment>
<dbReference type="EMBL" id="JAPMOU010000013">
    <property type="protein sequence ID" value="MDE1462728.1"/>
    <property type="molecule type" value="Genomic_DNA"/>
</dbReference>